<reference evidence="2 3" key="1">
    <citation type="journal article" date="2015" name="Genome Biol. Evol.">
        <title>Comparative Genomics of a Bacterivorous Green Alga Reveals Evolutionary Causalities and Consequences of Phago-Mixotrophic Mode of Nutrition.</title>
        <authorList>
            <person name="Burns J.A."/>
            <person name="Paasch A."/>
            <person name="Narechania A."/>
            <person name="Kim E."/>
        </authorList>
    </citation>
    <scope>NUCLEOTIDE SEQUENCE [LARGE SCALE GENOMIC DNA]</scope>
    <source>
        <strain evidence="2 3">PLY_AMNH</strain>
    </source>
</reference>
<accession>A0AAE0BWL2</accession>
<protein>
    <recommendedName>
        <fullName evidence="1">PiggyBac transposable element-derived protein domain-containing protein</fullName>
    </recommendedName>
</protein>
<dbReference type="EMBL" id="LGRX02032235">
    <property type="protein sequence ID" value="KAK3244127.1"/>
    <property type="molecule type" value="Genomic_DNA"/>
</dbReference>
<dbReference type="Proteomes" id="UP001190700">
    <property type="component" value="Unassembled WGS sequence"/>
</dbReference>
<proteinExistence type="predicted"/>
<dbReference type="PANTHER" id="PTHR47272:SF2">
    <property type="entry name" value="PIGGYBAC TRANSPOSABLE ELEMENT-DERIVED PROTEIN 3-LIKE"/>
    <property type="match status" value="1"/>
</dbReference>
<gene>
    <name evidence="2" type="ORF">CYMTET_46250</name>
</gene>
<sequence length="382" mass="43903">MHGNRLCVFCPYDIDNFDNNKGENYDPYFKYRTIGDVVYSGIHALIVPPKVGSYDEGGKPWTGKGGEGLTVHYNPKKPNKRMSMCFMFAAYGIPLAWEFYTGRRSNTYNEEKHNTKEEVAYGKTISRVLRLFRQAYGKKSKGNELFFDNLFTSIFLFHLLRTLYDAVAVGTHRKNNNLPELTWGPSYQRGEYRWATSKHEDKSYLYMEYGDNKVVRFLSTKHGSPHENPGREKERWDSDSRKFQSIFLPQVKLDYDAGMGGVDLADCLESLVRIKYRTRRPHLINYFWHFETSVYASHRINILLYPEEYNAGKRTFHDDVLSLCEWALSKTGSIRQVEKKASLVGACSVEKFSAAQSAGVSTTRTADNGAVGLEHSLQDEML</sequence>
<feature type="domain" description="PiggyBac transposable element-derived protein" evidence="1">
    <location>
        <begin position="17"/>
        <end position="278"/>
    </location>
</feature>
<evidence type="ECO:0000313" key="2">
    <source>
        <dbReference type="EMBL" id="KAK3244127.1"/>
    </source>
</evidence>
<name>A0AAE0BWL2_9CHLO</name>
<dbReference type="Pfam" id="PF13843">
    <property type="entry name" value="DDE_Tnp_1_7"/>
    <property type="match status" value="1"/>
</dbReference>
<dbReference type="AlphaFoldDB" id="A0AAE0BWL2"/>
<keyword evidence="3" id="KW-1185">Reference proteome</keyword>
<comment type="caution">
    <text evidence="2">The sequence shown here is derived from an EMBL/GenBank/DDBJ whole genome shotgun (WGS) entry which is preliminary data.</text>
</comment>
<evidence type="ECO:0000259" key="1">
    <source>
        <dbReference type="Pfam" id="PF13843"/>
    </source>
</evidence>
<dbReference type="PANTHER" id="PTHR47272">
    <property type="entry name" value="DDE_TNP_1_7 DOMAIN-CONTAINING PROTEIN"/>
    <property type="match status" value="1"/>
</dbReference>
<evidence type="ECO:0000313" key="3">
    <source>
        <dbReference type="Proteomes" id="UP001190700"/>
    </source>
</evidence>
<organism evidence="2 3">
    <name type="scientific">Cymbomonas tetramitiformis</name>
    <dbReference type="NCBI Taxonomy" id="36881"/>
    <lineage>
        <taxon>Eukaryota</taxon>
        <taxon>Viridiplantae</taxon>
        <taxon>Chlorophyta</taxon>
        <taxon>Pyramimonadophyceae</taxon>
        <taxon>Pyramimonadales</taxon>
        <taxon>Pyramimonadaceae</taxon>
        <taxon>Cymbomonas</taxon>
    </lineage>
</organism>
<dbReference type="InterPro" id="IPR029526">
    <property type="entry name" value="PGBD"/>
</dbReference>